<dbReference type="SUPFAM" id="SSF54236">
    <property type="entry name" value="Ubiquitin-like"/>
    <property type="match status" value="1"/>
</dbReference>
<protein>
    <submittedName>
        <fullName evidence="3">Small ubiquitin-related modifier 1</fullName>
    </submittedName>
</protein>
<evidence type="ECO:0000259" key="2">
    <source>
        <dbReference type="PROSITE" id="PS50053"/>
    </source>
</evidence>
<dbReference type="EMBL" id="SSTD01013698">
    <property type="protein sequence ID" value="TYK05858.1"/>
    <property type="molecule type" value="Genomic_DNA"/>
</dbReference>
<dbReference type="CDD" id="cd16116">
    <property type="entry name" value="Ubl_Smt3_like"/>
    <property type="match status" value="1"/>
</dbReference>
<sequence>MSTSMNNGSDEETTRKNEPKPESEYVNLKVNGQDGSEVYFRISKKSELSKLMYSYCKRQELEFSTIAFLVDGHPIAGTQTAEELGLEDGDEIDAMKHHYGGGGGAI</sequence>
<dbReference type="Pfam" id="PF11976">
    <property type="entry name" value="Rad60-SLD"/>
    <property type="match status" value="1"/>
</dbReference>
<feature type="region of interest" description="Disordered" evidence="1">
    <location>
        <begin position="1"/>
        <end position="27"/>
    </location>
</feature>
<organism evidence="3 5">
    <name type="scientific">Cucumis melo var. makuwa</name>
    <name type="common">Oriental melon</name>
    <dbReference type="NCBI Taxonomy" id="1194695"/>
    <lineage>
        <taxon>Eukaryota</taxon>
        <taxon>Viridiplantae</taxon>
        <taxon>Streptophyta</taxon>
        <taxon>Embryophyta</taxon>
        <taxon>Tracheophyta</taxon>
        <taxon>Spermatophyta</taxon>
        <taxon>Magnoliopsida</taxon>
        <taxon>eudicotyledons</taxon>
        <taxon>Gunneridae</taxon>
        <taxon>Pentapetalae</taxon>
        <taxon>rosids</taxon>
        <taxon>fabids</taxon>
        <taxon>Cucurbitales</taxon>
        <taxon>Cucurbitaceae</taxon>
        <taxon>Benincaseae</taxon>
        <taxon>Cucumis</taxon>
    </lineage>
</organism>
<dbReference type="InterPro" id="IPR022617">
    <property type="entry name" value="Rad60/SUMO-like_dom"/>
</dbReference>
<dbReference type="EMBL" id="SSTE01004737">
    <property type="protein sequence ID" value="KAA0061648.1"/>
    <property type="molecule type" value="Genomic_DNA"/>
</dbReference>
<dbReference type="InterPro" id="IPR029071">
    <property type="entry name" value="Ubiquitin-like_domsf"/>
</dbReference>
<dbReference type="STRING" id="1194695.A0A5A7V249"/>
<feature type="domain" description="Ubiquitin-like" evidence="2">
    <location>
        <begin position="24"/>
        <end position="101"/>
    </location>
</feature>
<evidence type="ECO:0000313" key="3">
    <source>
        <dbReference type="EMBL" id="KAA0061648.1"/>
    </source>
</evidence>
<dbReference type="PROSITE" id="PS50053">
    <property type="entry name" value="UBIQUITIN_2"/>
    <property type="match status" value="1"/>
</dbReference>
<name>A0A5A7V249_CUCMM</name>
<gene>
    <name evidence="4" type="ORF">E5676_scaffold1465G00130</name>
    <name evidence="3" type="ORF">E6C27_scaffold212G00170</name>
</gene>
<reference evidence="5 6" key="1">
    <citation type="submission" date="2019-08" db="EMBL/GenBank/DDBJ databases">
        <title>Draft genome sequences of two oriental melons (Cucumis melo L. var makuwa).</title>
        <authorList>
            <person name="Kwon S.-Y."/>
        </authorList>
    </citation>
    <scope>NUCLEOTIDE SEQUENCE [LARGE SCALE GENOMIC DNA]</scope>
    <source>
        <strain evidence="6">cv. Chang Bougi</strain>
        <strain evidence="5">cv. SW 3</strain>
        <tissue evidence="3">Leaf</tissue>
    </source>
</reference>
<feature type="compositionally biased region" description="Basic and acidic residues" evidence="1">
    <location>
        <begin position="12"/>
        <end position="23"/>
    </location>
</feature>
<dbReference type="InterPro" id="IPR000626">
    <property type="entry name" value="Ubiquitin-like_dom"/>
</dbReference>
<dbReference type="Proteomes" id="UP000321393">
    <property type="component" value="Unassembled WGS sequence"/>
</dbReference>
<dbReference type="PANTHER" id="PTHR10562">
    <property type="entry name" value="SMALL UBIQUITIN-RELATED MODIFIER"/>
    <property type="match status" value="1"/>
</dbReference>
<comment type="caution">
    <text evidence="3">The sequence shown here is derived from an EMBL/GenBank/DDBJ whole genome shotgun (WGS) entry which is preliminary data.</text>
</comment>
<evidence type="ECO:0000313" key="4">
    <source>
        <dbReference type="EMBL" id="TYK05858.1"/>
    </source>
</evidence>
<evidence type="ECO:0000256" key="1">
    <source>
        <dbReference type="SAM" id="MobiDB-lite"/>
    </source>
</evidence>
<evidence type="ECO:0000313" key="5">
    <source>
        <dbReference type="Proteomes" id="UP000321393"/>
    </source>
</evidence>
<dbReference type="Proteomes" id="UP000321947">
    <property type="component" value="Unassembled WGS sequence"/>
</dbReference>
<dbReference type="Gene3D" id="3.10.20.90">
    <property type="entry name" value="Phosphatidylinositol 3-kinase Catalytic Subunit, Chain A, domain 1"/>
    <property type="match status" value="1"/>
</dbReference>
<dbReference type="OrthoDB" id="442921at2759"/>
<proteinExistence type="predicted"/>
<evidence type="ECO:0000313" key="6">
    <source>
        <dbReference type="Proteomes" id="UP000321947"/>
    </source>
</evidence>
<dbReference type="AlphaFoldDB" id="A0A5A7V249"/>
<accession>A0A5A7V249</accession>